<name>A0A1I5BNV2_9FLAO</name>
<dbReference type="AlphaFoldDB" id="A0A1I5BNV2"/>
<evidence type="ECO:0000256" key="1">
    <source>
        <dbReference type="SAM" id="SignalP"/>
    </source>
</evidence>
<dbReference type="OrthoDB" id="1143555at2"/>
<evidence type="ECO:0000313" key="3">
    <source>
        <dbReference type="Proteomes" id="UP000198705"/>
    </source>
</evidence>
<feature type="chain" id="PRO_5011710864" description="DUF4252 domain-containing protein" evidence="1">
    <location>
        <begin position="23"/>
        <end position="180"/>
    </location>
</feature>
<reference evidence="3" key="1">
    <citation type="submission" date="2016-10" db="EMBL/GenBank/DDBJ databases">
        <authorList>
            <person name="Varghese N."/>
            <person name="Submissions S."/>
        </authorList>
    </citation>
    <scope>NUCLEOTIDE SEQUENCE [LARGE SCALE GENOMIC DNA]</scope>
    <source>
        <strain evidence="3">DSM 23925</strain>
    </source>
</reference>
<evidence type="ECO:0000313" key="2">
    <source>
        <dbReference type="EMBL" id="SFN76299.1"/>
    </source>
</evidence>
<dbReference type="EMBL" id="FOVN01000003">
    <property type="protein sequence ID" value="SFN76299.1"/>
    <property type="molecule type" value="Genomic_DNA"/>
</dbReference>
<dbReference type="RefSeq" id="WP_092208193.1">
    <property type="nucleotide sequence ID" value="NZ_FOVN01000003.1"/>
</dbReference>
<accession>A0A1I5BNV2</accession>
<dbReference type="Pfam" id="PF14060">
    <property type="entry name" value="DUF4252"/>
    <property type="match status" value="1"/>
</dbReference>
<keyword evidence="3" id="KW-1185">Reference proteome</keyword>
<dbReference type="InterPro" id="IPR025348">
    <property type="entry name" value="DUF4252"/>
</dbReference>
<protein>
    <recommendedName>
        <fullName evidence="4">DUF4252 domain-containing protein</fullName>
    </recommendedName>
</protein>
<sequence length="180" mass="20205">MKKSIKYTLFSLLVALSLISCNSGESLQTYFVDHQESPDFVTADIPTSIVKLDEATLTEAQKEAYNSVQRLNFLGYKTNDANVVTYTTELAKVKTILNDVKYTELLEFSDSGNKFIVKYLGDDDSAEEVVVFASSKEMGFGIVRILGNNMRPEQMATLVDAVQNADFDESQFQEITDFFK</sequence>
<evidence type="ECO:0008006" key="4">
    <source>
        <dbReference type="Google" id="ProtNLM"/>
    </source>
</evidence>
<dbReference type="Proteomes" id="UP000198705">
    <property type="component" value="Unassembled WGS sequence"/>
</dbReference>
<dbReference type="STRING" id="649333.SAMN04487989_103257"/>
<gene>
    <name evidence="2" type="ORF">SAMN04487989_103257</name>
</gene>
<keyword evidence="1" id="KW-0732">Signal</keyword>
<feature type="signal peptide" evidence="1">
    <location>
        <begin position="1"/>
        <end position="22"/>
    </location>
</feature>
<proteinExistence type="predicted"/>
<dbReference type="PROSITE" id="PS51257">
    <property type="entry name" value="PROKAR_LIPOPROTEIN"/>
    <property type="match status" value="1"/>
</dbReference>
<organism evidence="2 3">
    <name type="scientific">Bizionia echini</name>
    <dbReference type="NCBI Taxonomy" id="649333"/>
    <lineage>
        <taxon>Bacteria</taxon>
        <taxon>Pseudomonadati</taxon>
        <taxon>Bacteroidota</taxon>
        <taxon>Flavobacteriia</taxon>
        <taxon>Flavobacteriales</taxon>
        <taxon>Flavobacteriaceae</taxon>
        <taxon>Bizionia</taxon>
    </lineage>
</organism>